<sequence>MTLPLTRMPRKKGTAKEENRSVPGALMGNSMLMNLILPLFRRQDHSFSSNTIYTNTSMSHLRASRDNQVIFLVFRFRQRQGHGVASSLSGGKRLLLFPVQLCGSKPAGLSHSCSILSEPIFHHQRSILWPTAVAVYHHGRSRMWILTIHSSHPRLHHPSRLEMRRP</sequence>
<feature type="region of interest" description="Disordered" evidence="1">
    <location>
        <begin position="1"/>
        <end position="23"/>
    </location>
</feature>
<name>A0A0C2T8G7_AMAMK</name>
<dbReference type="EMBL" id="KN818265">
    <property type="protein sequence ID" value="KIL62919.1"/>
    <property type="molecule type" value="Genomic_DNA"/>
</dbReference>
<dbReference type="InParanoid" id="A0A0C2T8G7"/>
<dbReference type="Proteomes" id="UP000054549">
    <property type="component" value="Unassembled WGS sequence"/>
</dbReference>
<proteinExistence type="predicted"/>
<evidence type="ECO:0000313" key="2">
    <source>
        <dbReference type="EMBL" id="KIL62919.1"/>
    </source>
</evidence>
<protein>
    <submittedName>
        <fullName evidence="2">Uncharacterized protein</fullName>
    </submittedName>
</protein>
<evidence type="ECO:0000313" key="3">
    <source>
        <dbReference type="Proteomes" id="UP000054549"/>
    </source>
</evidence>
<dbReference type="AlphaFoldDB" id="A0A0C2T8G7"/>
<accession>A0A0C2T8G7</accession>
<dbReference type="HOGENOM" id="CLU_1602277_0_0_1"/>
<keyword evidence="3" id="KW-1185">Reference proteome</keyword>
<reference evidence="2 3" key="1">
    <citation type="submission" date="2014-04" db="EMBL/GenBank/DDBJ databases">
        <title>Evolutionary Origins and Diversification of the Mycorrhizal Mutualists.</title>
        <authorList>
            <consortium name="DOE Joint Genome Institute"/>
            <consortium name="Mycorrhizal Genomics Consortium"/>
            <person name="Kohler A."/>
            <person name="Kuo A."/>
            <person name="Nagy L.G."/>
            <person name="Floudas D."/>
            <person name="Copeland A."/>
            <person name="Barry K.W."/>
            <person name="Cichocki N."/>
            <person name="Veneault-Fourrey C."/>
            <person name="LaButti K."/>
            <person name="Lindquist E.A."/>
            <person name="Lipzen A."/>
            <person name="Lundell T."/>
            <person name="Morin E."/>
            <person name="Murat C."/>
            <person name="Riley R."/>
            <person name="Ohm R."/>
            <person name="Sun H."/>
            <person name="Tunlid A."/>
            <person name="Henrissat B."/>
            <person name="Grigoriev I.V."/>
            <person name="Hibbett D.S."/>
            <person name="Martin F."/>
        </authorList>
    </citation>
    <scope>NUCLEOTIDE SEQUENCE [LARGE SCALE GENOMIC DNA]</scope>
    <source>
        <strain evidence="2 3">Koide BX008</strain>
    </source>
</reference>
<gene>
    <name evidence="2" type="ORF">M378DRAFT_739642</name>
</gene>
<evidence type="ECO:0000256" key="1">
    <source>
        <dbReference type="SAM" id="MobiDB-lite"/>
    </source>
</evidence>
<organism evidence="2 3">
    <name type="scientific">Amanita muscaria (strain Koide BX008)</name>
    <dbReference type="NCBI Taxonomy" id="946122"/>
    <lineage>
        <taxon>Eukaryota</taxon>
        <taxon>Fungi</taxon>
        <taxon>Dikarya</taxon>
        <taxon>Basidiomycota</taxon>
        <taxon>Agaricomycotina</taxon>
        <taxon>Agaricomycetes</taxon>
        <taxon>Agaricomycetidae</taxon>
        <taxon>Agaricales</taxon>
        <taxon>Pluteineae</taxon>
        <taxon>Amanitaceae</taxon>
        <taxon>Amanita</taxon>
    </lineage>
</organism>